<proteinExistence type="predicted"/>
<keyword evidence="2" id="KW-1185">Reference proteome</keyword>
<dbReference type="Proteomes" id="UP001566132">
    <property type="component" value="Unassembled WGS sequence"/>
</dbReference>
<accession>A0ABD1F4W3</accession>
<name>A0ABD1F4W3_HYPHA</name>
<gene>
    <name evidence="1" type="ORF">ABEB36_002195</name>
</gene>
<organism evidence="1 2">
    <name type="scientific">Hypothenemus hampei</name>
    <name type="common">Coffee berry borer</name>
    <dbReference type="NCBI Taxonomy" id="57062"/>
    <lineage>
        <taxon>Eukaryota</taxon>
        <taxon>Metazoa</taxon>
        <taxon>Ecdysozoa</taxon>
        <taxon>Arthropoda</taxon>
        <taxon>Hexapoda</taxon>
        <taxon>Insecta</taxon>
        <taxon>Pterygota</taxon>
        <taxon>Neoptera</taxon>
        <taxon>Endopterygota</taxon>
        <taxon>Coleoptera</taxon>
        <taxon>Polyphaga</taxon>
        <taxon>Cucujiformia</taxon>
        <taxon>Curculionidae</taxon>
        <taxon>Scolytinae</taxon>
        <taxon>Hypothenemus</taxon>
    </lineage>
</organism>
<comment type="caution">
    <text evidence="1">The sequence shown here is derived from an EMBL/GenBank/DDBJ whole genome shotgun (WGS) entry which is preliminary data.</text>
</comment>
<evidence type="ECO:0000313" key="2">
    <source>
        <dbReference type="Proteomes" id="UP001566132"/>
    </source>
</evidence>
<evidence type="ECO:0000313" key="1">
    <source>
        <dbReference type="EMBL" id="KAL1512634.1"/>
    </source>
</evidence>
<protein>
    <submittedName>
        <fullName evidence="1">Uncharacterized protein</fullName>
    </submittedName>
</protein>
<dbReference type="EMBL" id="JBDJPC010000002">
    <property type="protein sequence ID" value="KAL1512634.1"/>
    <property type="molecule type" value="Genomic_DNA"/>
</dbReference>
<sequence>MNFNGRRSATSSLFKDDQDMLGGVSLEKKGSSLKYPRDEGLSSRVDLCIWFRNSIATVDGKRPQGNG</sequence>
<reference evidence="1 2" key="1">
    <citation type="submission" date="2024-05" db="EMBL/GenBank/DDBJ databases">
        <title>Genetic variation in Jamaican populations of the coffee berry borer (Hypothenemus hampei).</title>
        <authorList>
            <person name="Errbii M."/>
            <person name="Myrie A."/>
        </authorList>
    </citation>
    <scope>NUCLEOTIDE SEQUENCE [LARGE SCALE GENOMIC DNA]</scope>
    <source>
        <strain evidence="1">JA-Hopewell-2020-01-JO</strain>
        <tissue evidence="1">Whole body</tissue>
    </source>
</reference>
<dbReference type="AlphaFoldDB" id="A0ABD1F4W3"/>